<comment type="caution">
    <text evidence="1">The sequence shown here is derived from an EMBL/GenBank/DDBJ whole genome shotgun (WGS) entry which is preliminary data.</text>
</comment>
<sequence length="117" mass="13735">MNIKKYKYNYDNYTASVEFEVDLHLFGEKQAKQTLDFFSWDEEPDYDNNLVDEVMLKYARMAIILATENNHNTRGVISDFNEQEGYYNVDGSFGIKLLYVEGVQIEARLLELEEPSE</sequence>
<keyword evidence="2" id="KW-1185">Reference proteome</keyword>
<dbReference type="InterPro" id="IPR024252">
    <property type="entry name" value="DUF2528"/>
</dbReference>
<evidence type="ECO:0000313" key="2">
    <source>
        <dbReference type="Proteomes" id="UP000635665"/>
    </source>
</evidence>
<dbReference type="Proteomes" id="UP000635665">
    <property type="component" value="Unassembled WGS sequence"/>
</dbReference>
<dbReference type="EMBL" id="JAEHNY010000016">
    <property type="protein sequence ID" value="MBI6121345.1"/>
    <property type="molecule type" value="Genomic_DNA"/>
</dbReference>
<reference evidence="1 2" key="1">
    <citation type="submission" date="2020-12" db="EMBL/GenBank/DDBJ databases">
        <title>Salegentibacter orientalis sp. nov., isolated from costal sediment.</title>
        <authorList>
            <person name="Lian F.-B."/>
        </authorList>
    </citation>
    <scope>NUCLEOTIDE SEQUENCE [LARGE SCALE GENOMIC DNA]</scope>
    <source>
        <strain evidence="1 2">F60176</strain>
    </source>
</reference>
<dbReference type="Pfam" id="PF10800">
    <property type="entry name" value="DUF2528"/>
    <property type="match status" value="1"/>
</dbReference>
<name>A0ABS0TKM5_9FLAO</name>
<proteinExistence type="predicted"/>
<gene>
    <name evidence="1" type="ORF">I6U50_15065</name>
</gene>
<accession>A0ABS0TKM5</accession>
<evidence type="ECO:0000313" key="1">
    <source>
        <dbReference type="EMBL" id="MBI6121345.1"/>
    </source>
</evidence>
<protein>
    <submittedName>
        <fullName evidence="1">DUF2528 family protein</fullName>
    </submittedName>
</protein>
<organism evidence="1 2">
    <name type="scientific">Salegentibacter maritimus</name>
    <dbReference type="NCBI Taxonomy" id="2794347"/>
    <lineage>
        <taxon>Bacteria</taxon>
        <taxon>Pseudomonadati</taxon>
        <taxon>Bacteroidota</taxon>
        <taxon>Flavobacteriia</taxon>
        <taxon>Flavobacteriales</taxon>
        <taxon>Flavobacteriaceae</taxon>
        <taxon>Salegentibacter</taxon>
    </lineage>
</organism>
<dbReference type="RefSeq" id="WP_198639447.1">
    <property type="nucleotide sequence ID" value="NZ_JAEHNY010000016.1"/>
</dbReference>